<evidence type="ECO:0000313" key="3">
    <source>
        <dbReference type="Proteomes" id="UP000229612"/>
    </source>
</evidence>
<comment type="caution">
    <text evidence="2">The sequence shown here is derived from an EMBL/GenBank/DDBJ whole genome shotgun (WGS) entry which is preliminary data.</text>
</comment>
<reference evidence="3" key="1">
    <citation type="submission" date="2017-09" db="EMBL/GenBank/DDBJ databases">
        <title>Depth-based differentiation of microbial function through sediment-hosted aquifers and enrichment of novel symbionts in the deep terrestrial subsurface.</title>
        <authorList>
            <person name="Probst A.J."/>
            <person name="Ladd B."/>
            <person name="Jarett J.K."/>
            <person name="Geller-Mcgrath D.E."/>
            <person name="Sieber C.M.K."/>
            <person name="Emerson J.B."/>
            <person name="Anantharaman K."/>
            <person name="Thomas B.C."/>
            <person name="Malmstrom R."/>
            <person name="Stieglmeier M."/>
            <person name="Klingl A."/>
            <person name="Woyke T."/>
            <person name="Ryan C.M."/>
            <person name="Banfield J.F."/>
        </authorList>
    </citation>
    <scope>NUCLEOTIDE SEQUENCE [LARGE SCALE GENOMIC DNA]</scope>
</reference>
<feature type="compositionally biased region" description="Basic and acidic residues" evidence="1">
    <location>
        <begin position="1"/>
        <end position="11"/>
    </location>
</feature>
<feature type="region of interest" description="Disordered" evidence="1">
    <location>
        <begin position="1"/>
        <end position="23"/>
    </location>
</feature>
<dbReference type="EMBL" id="PFBG01000009">
    <property type="protein sequence ID" value="PIR86101.1"/>
    <property type="molecule type" value="Genomic_DNA"/>
</dbReference>
<gene>
    <name evidence="2" type="ORF">COU14_00725</name>
</gene>
<protein>
    <submittedName>
        <fullName evidence="2">Uncharacterized protein</fullName>
    </submittedName>
</protein>
<sequence length="91" mass="9958">MGDNNTQHDDAQSGGTIEDQIRHQGVISEDIQHHIQRLAEAMADVPAKVTSIDERLANMESDMKVVKAAVTDQSGVLHDHETRITQLESAA</sequence>
<organism evidence="2 3">
    <name type="scientific">Candidatus Kaiserbacteria bacterium CG10_big_fil_rev_8_21_14_0_10_44_10</name>
    <dbReference type="NCBI Taxonomy" id="1974606"/>
    <lineage>
        <taxon>Bacteria</taxon>
        <taxon>Candidatus Kaiseribacteriota</taxon>
    </lineage>
</organism>
<evidence type="ECO:0000256" key="1">
    <source>
        <dbReference type="SAM" id="MobiDB-lite"/>
    </source>
</evidence>
<accession>A0A2H0UI72</accession>
<dbReference type="Gene3D" id="1.20.5.340">
    <property type="match status" value="1"/>
</dbReference>
<evidence type="ECO:0000313" key="2">
    <source>
        <dbReference type="EMBL" id="PIR86101.1"/>
    </source>
</evidence>
<dbReference type="AlphaFoldDB" id="A0A2H0UI72"/>
<proteinExistence type="predicted"/>
<dbReference type="Proteomes" id="UP000229612">
    <property type="component" value="Unassembled WGS sequence"/>
</dbReference>
<name>A0A2H0UI72_9BACT</name>